<dbReference type="InterPro" id="IPR036673">
    <property type="entry name" value="Cyanovirin-N_sf"/>
</dbReference>
<dbReference type="KEGG" id="smo:SELMODRAFT_415711"/>
<feature type="chain" id="PRO_5003122196" description="Cyanovirin-N domain-containing protein" evidence="1">
    <location>
        <begin position="24"/>
        <end position="185"/>
    </location>
</feature>
<keyword evidence="4" id="KW-1185">Reference proteome</keyword>
<dbReference type="HOGENOM" id="CLU_1463640_0_0_1"/>
<organism evidence="4">
    <name type="scientific">Selaginella moellendorffii</name>
    <name type="common">Spikemoss</name>
    <dbReference type="NCBI Taxonomy" id="88036"/>
    <lineage>
        <taxon>Eukaryota</taxon>
        <taxon>Viridiplantae</taxon>
        <taxon>Streptophyta</taxon>
        <taxon>Embryophyta</taxon>
        <taxon>Tracheophyta</taxon>
        <taxon>Lycopodiopsida</taxon>
        <taxon>Selaginellales</taxon>
        <taxon>Selaginellaceae</taxon>
        <taxon>Selaginella</taxon>
    </lineage>
</organism>
<dbReference type="EMBL" id="GL377593">
    <property type="protein sequence ID" value="EFJ23350.1"/>
    <property type="molecule type" value="Genomic_DNA"/>
</dbReference>
<dbReference type="InParanoid" id="D8RX01"/>
<feature type="domain" description="Cyanovirin-N" evidence="2">
    <location>
        <begin position="79"/>
        <end position="180"/>
    </location>
</feature>
<dbReference type="Proteomes" id="UP000001514">
    <property type="component" value="Unassembled WGS sequence"/>
</dbReference>
<reference evidence="3 4" key="1">
    <citation type="journal article" date="2011" name="Science">
        <title>The Selaginella genome identifies genetic changes associated with the evolution of vascular plants.</title>
        <authorList>
            <person name="Banks J.A."/>
            <person name="Nishiyama T."/>
            <person name="Hasebe M."/>
            <person name="Bowman J.L."/>
            <person name="Gribskov M."/>
            <person name="dePamphilis C."/>
            <person name="Albert V.A."/>
            <person name="Aono N."/>
            <person name="Aoyama T."/>
            <person name="Ambrose B.A."/>
            <person name="Ashton N.W."/>
            <person name="Axtell M.J."/>
            <person name="Barker E."/>
            <person name="Barker M.S."/>
            <person name="Bennetzen J.L."/>
            <person name="Bonawitz N.D."/>
            <person name="Chapple C."/>
            <person name="Cheng C."/>
            <person name="Correa L.G."/>
            <person name="Dacre M."/>
            <person name="DeBarry J."/>
            <person name="Dreyer I."/>
            <person name="Elias M."/>
            <person name="Engstrom E.M."/>
            <person name="Estelle M."/>
            <person name="Feng L."/>
            <person name="Finet C."/>
            <person name="Floyd S.K."/>
            <person name="Frommer W.B."/>
            <person name="Fujita T."/>
            <person name="Gramzow L."/>
            <person name="Gutensohn M."/>
            <person name="Harholt J."/>
            <person name="Hattori M."/>
            <person name="Heyl A."/>
            <person name="Hirai T."/>
            <person name="Hiwatashi Y."/>
            <person name="Ishikawa M."/>
            <person name="Iwata M."/>
            <person name="Karol K.G."/>
            <person name="Koehler B."/>
            <person name="Kolukisaoglu U."/>
            <person name="Kubo M."/>
            <person name="Kurata T."/>
            <person name="Lalonde S."/>
            <person name="Li K."/>
            <person name="Li Y."/>
            <person name="Litt A."/>
            <person name="Lyons E."/>
            <person name="Manning G."/>
            <person name="Maruyama T."/>
            <person name="Michael T.P."/>
            <person name="Mikami K."/>
            <person name="Miyazaki S."/>
            <person name="Morinaga S."/>
            <person name="Murata T."/>
            <person name="Mueller-Roeber B."/>
            <person name="Nelson D.R."/>
            <person name="Obara M."/>
            <person name="Oguri Y."/>
            <person name="Olmstead R.G."/>
            <person name="Onodera N."/>
            <person name="Petersen B.L."/>
            <person name="Pils B."/>
            <person name="Prigge M."/>
            <person name="Rensing S.A."/>
            <person name="Riano-Pachon D.M."/>
            <person name="Roberts A.W."/>
            <person name="Sato Y."/>
            <person name="Scheller H.V."/>
            <person name="Schulz B."/>
            <person name="Schulz C."/>
            <person name="Shakirov E.V."/>
            <person name="Shibagaki N."/>
            <person name="Shinohara N."/>
            <person name="Shippen D.E."/>
            <person name="Soerensen I."/>
            <person name="Sotooka R."/>
            <person name="Sugimoto N."/>
            <person name="Sugita M."/>
            <person name="Sumikawa N."/>
            <person name="Tanurdzic M."/>
            <person name="Theissen G."/>
            <person name="Ulvskov P."/>
            <person name="Wakazuki S."/>
            <person name="Weng J.K."/>
            <person name="Willats W.W."/>
            <person name="Wipf D."/>
            <person name="Wolf P.G."/>
            <person name="Yang L."/>
            <person name="Zimmer A.D."/>
            <person name="Zhu Q."/>
            <person name="Mitros T."/>
            <person name="Hellsten U."/>
            <person name="Loque D."/>
            <person name="Otillar R."/>
            <person name="Salamov A."/>
            <person name="Schmutz J."/>
            <person name="Shapiro H."/>
            <person name="Lindquist E."/>
            <person name="Lucas S."/>
            <person name="Rokhsar D."/>
            <person name="Grigoriev I.V."/>
        </authorList>
    </citation>
    <scope>NUCLEOTIDE SEQUENCE [LARGE SCALE GENOMIC DNA]</scope>
</reference>
<dbReference type="SUPFAM" id="SSF51322">
    <property type="entry name" value="Cyanovirin-N"/>
    <property type="match status" value="1"/>
</dbReference>
<evidence type="ECO:0000313" key="3">
    <source>
        <dbReference type="EMBL" id="EFJ23350.1"/>
    </source>
</evidence>
<protein>
    <recommendedName>
        <fullName evidence="2">Cyanovirin-N domain-containing protein</fullName>
    </recommendedName>
</protein>
<evidence type="ECO:0000259" key="2">
    <source>
        <dbReference type="Pfam" id="PF08881"/>
    </source>
</evidence>
<evidence type="ECO:0000256" key="1">
    <source>
        <dbReference type="SAM" id="SignalP"/>
    </source>
</evidence>
<accession>D8RX01</accession>
<feature type="signal peptide" evidence="1">
    <location>
        <begin position="1"/>
        <end position="23"/>
    </location>
</feature>
<sequence>MAAVSFVFKPLFLVFLSLHVATPLVTNNTQPEHNSTGSSHSAWPEIDYSQKPQFLEIFSTGDSNTEEITAWPQDVCGGFSLSCSGIHLHVVPNYGIAMLVATCSSPGGGTGTVQLELNNGLGNHNGHIGPAGSDFAQSCDLSSIAISGTRIRIPCDDGKGETQSSVTDLNYAVMNDYGSLFFCPR</sequence>
<name>D8RX01_SELML</name>
<dbReference type="Pfam" id="PF08881">
    <property type="entry name" value="CVNH"/>
    <property type="match status" value="1"/>
</dbReference>
<dbReference type="Gene3D" id="2.30.60.10">
    <property type="entry name" value="Cyanovirin-N"/>
    <property type="match status" value="1"/>
</dbReference>
<proteinExistence type="predicted"/>
<gene>
    <name evidence="3" type="ORF">SELMODRAFT_415711</name>
</gene>
<dbReference type="AlphaFoldDB" id="D8RX01"/>
<evidence type="ECO:0000313" key="4">
    <source>
        <dbReference type="Proteomes" id="UP000001514"/>
    </source>
</evidence>
<dbReference type="Gramene" id="EFJ23350">
    <property type="protein sequence ID" value="EFJ23350"/>
    <property type="gene ID" value="SELMODRAFT_415711"/>
</dbReference>
<dbReference type="InterPro" id="IPR011058">
    <property type="entry name" value="Cyanovirin-N"/>
</dbReference>
<keyword evidence="1" id="KW-0732">Signal</keyword>